<feature type="transmembrane region" description="Helical" evidence="1">
    <location>
        <begin position="182"/>
        <end position="202"/>
    </location>
</feature>
<keyword evidence="1" id="KW-1133">Transmembrane helix</keyword>
<dbReference type="Proteomes" id="UP000648352">
    <property type="component" value="Unassembled WGS sequence"/>
</dbReference>
<accession>A0ABR8S2H5</accession>
<dbReference type="EMBL" id="JACSQP010000004">
    <property type="protein sequence ID" value="MBD7957681.1"/>
    <property type="molecule type" value="Genomic_DNA"/>
</dbReference>
<feature type="transmembrane region" description="Helical" evidence="1">
    <location>
        <begin position="78"/>
        <end position="101"/>
    </location>
</feature>
<reference evidence="2 3" key="1">
    <citation type="submission" date="2020-08" db="EMBL/GenBank/DDBJ databases">
        <title>A Genomic Blueprint of the Chicken Gut Microbiome.</title>
        <authorList>
            <person name="Gilroy R."/>
            <person name="Ravi A."/>
            <person name="Getino M."/>
            <person name="Pursley I."/>
            <person name="Horton D.L."/>
            <person name="Alikhan N.-F."/>
            <person name="Baker D."/>
            <person name="Gharbi K."/>
            <person name="Hall N."/>
            <person name="Watson M."/>
            <person name="Adriaenssens E.M."/>
            <person name="Foster-Nyarko E."/>
            <person name="Jarju S."/>
            <person name="Secka A."/>
            <person name="Antonio M."/>
            <person name="Oren A."/>
            <person name="Chaudhuri R."/>
            <person name="La Ragione R.M."/>
            <person name="Hildebrand F."/>
            <person name="Pallen M.J."/>
        </authorList>
    </citation>
    <scope>NUCLEOTIDE SEQUENCE [LARGE SCALE GENOMIC DNA]</scope>
    <source>
        <strain evidence="2 3">Sa4CUA7</strain>
    </source>
</reference>
<feature type="transmembrane region" description="Helical" evidence="1">
    <location>
        <begin position="113"/>
        <end position="135"/>
    </location>
</feature>
<feature type="transmembrane region" description="Helical" evidence="1">
    <location>
        <begin position="156"/>
        <end position="176"/>
    </location>
</feature>
<keyword evidence="1" id="KW-0472">Membrane</keyword>
<evidence type="ECO:0000313" key="3">
    <source>
        <dbReference type="Proteomes" id="UP000648352"/>
    </source>
</evidence>
<dbReference type="RefSeq" id="WP_191718851.1">
    <property type="nucleotide sequence ID" value="NZ_JACSQP010000004.1"/>
</dbReference>
<keyword evidence="3" id="KW-1185">Reference proteome</keyword>
<keyword evidence="1" id="KW-0812">Transmembrane</keyword>
<evidence type="ECO:0000313" key="2">
    <source>
        <dbReference type="EMBL" id="MBD7957681.1"/>
    </source>
</evidence>
<comment type="caution">
    <text evidence="2">The sequence shown here is derived from an EMBL/GenBank/DDBJ whole genome shotgun (WGS) entry which is preliminary data.</text>
</comment>
<sequence>MTTPIPAGTWALRVHAACDWVMWTMTVNALVIASALAGGIVLGTAPAVVTATALTRRRLRGEAFPVIRTFAGTWRDEFWRANAVVGPPLAVTALLTLQVAGSASGGTLGTASGVALCVAAVLAFLVTAVVTPLYTHYDLPLRAYLPTASRWMLRNAAPVLLLAVAAAGVIGISALIPGLVPFVSVGAWLTISTALAIGLFTANDRLVASPAP</sequence>
<evidence type="ECO:0000256" key="1">
    <source>
        <dbReference type="SAM" id="Phobius"/>
    </source>
</evidence>
<dbReference type="Pfam" id="PF04854">
    <property type="entry name" value="DUF624"/>
    <property type="match status" value="1"/>
</dbReference>
<feature type="transmembrane region" description="Helical" evidence="1">
    <location>
        <begin position="29"/>
        <end position="54"/>
    </location>
</feature>
<organism evidence="2 3">
    <name type="scientific">Microbacterium pullorum</name>
    <dbReference type="NCBI Taxonomy" id="2762236"/>
    <lineage>
        <taxon>Bacteria</taxon>
        <taxon>Bacillati</taxon>
        <taxon>Actinomycetota</taxon>
        <taxon>Actinomycetes</taxon>
        <taxon>Micrococcales</taxon>
        <taxon>Microbacteriaceae</taxon>
        <taxon>Microbacterium</taxon>
    </lineage>
</organism>
<dbReference type="InterPro" id="IPR006938">
    <property type="entry name" value="DUF624"/>
</dbReference>
<proteinExistence type="predicted"/>
<protein>
    <submittedName>
        <fullName evidence="2">DUF624 domain-containing protein</fullName>
    </submittedName>
</protein>
<gene>
    <name evidence="2" type="ORF">H9651_08515</name>
</gene>
<name>A0ABR8S2H5_9MICO</name>